<dbReference type="EMBL" id="MU007099">
    <property type="protein sequence ID" value="KAF2421229.1"/>
    <property type="molecule type" value="Genomic_DNA"/>
</dbReference>
<evidence type="ECO:0000256" key="4">
    <source>
        <dbReference type="ARBA" id="ARBA00022825"/>
    </source>
</evidence>
<dbReference type="PANTHER" id="PTHR43806">
    <property type="entry name" value="PEPTIDASE S8"/>
    <property type="match status" value="1"/>
</dbReference>
<comment type="similarity">
    <text evidence="1 5">Belongs to the peptidase S8 family.</text>
</comment>
<dbReference type="InterPro" id="IPR000209">
    <property type="entry name" value="Peptidase_S8/S53_dom"/>
</dbReference>
<reference evidence="7" key="1">
    <citation type="journal article" date="2020" name="Stud. Mycol.">
        <title>101 Dothideomycetes genomes: a test case for predicting lifestyles and emergence of pathogens.</title>
        <authorList>
            <person name="Haridas S."/>
            <person name="Albert R."/>
            <person name="Binder M."/>
            <person name="Bloem J."/>
            <person name="Labutti K."/>
            <person name="Salamov A."/>
            <person name="Andreopoulos B."/>
            <person name="Baker S."/>
            <person name="Barry K."/>
            <person name="Bills G."/>
            <person name="Bluhm B."/>
            <person name="Cannon C."/>
            <person name="Castanera R."/>
            <person name="Culley D."/>
            <person name="Daum C."/>
            <person name="Ezra D."/>
            <person name="Gonzalez J."/>
            <person name="Henrissat B."/>
            <person name="Kuo A."/>
            <person name="Liang C."/>
            <person name="Lipzen A."/>
            <person name="Lutzoni F."/>
            <person name="Magnuson J."/>
            <person name="Mondo S."/>
            <person name="Nolan M."/>
            <person name="Ohm R."/>
            <person name="Pangilinan J."/>
            <person name="Park H.-J."/>
            <person name="Ramirez L."/>
            <person name="Alfaro M."/>
            <person name="Sun H."/>
            <person name="Tritt A."/>
            <person name="Yoshinaga Y."/>
            <person name="Zwiers L.-H."/>
            <person name="Turgeon B."/>
            <person name="Goodwin S."/>
            <person name="Spatafora J."/>
            <person name="Crous P."/>
            <person name="Grigoriev I."/>
        </authorList>
    </citation>
    <scope>NUCLEOTIDE SEQUENCE</scope>
    <source>
        <strain evidence="7">CBS 130266</strain>
    </source>
</reference>
<evidence type="ECO:0000256" key="2">
    <source>
        <dbReference type="ARBA" id="ARBA00022670"/>
    </source>
</evidence>
<accession>A0A9P4TTK8</accession>
<evidence type="ECO:0000256" key="1">
    <source>
        <dbReference type="ARBA" id="ARBA00011073"/>
    </source>
</evidence>
<evidence type="ECO:0000313" key="7">
    <source>
        <dbReference type="EMBL" id="KAF2421229.1"/>
    </source>
</evidence>
<evidence type="ECO:0000256" key="5">
    <source>
        <dbReference type="PROSITE-ProRule" id="PRU01240"/>
    </source>
</evidence>
<keyword evidence="3" id="KW-0378">Hydrolase</keyword>
<dbReference type="AlphaFoldDB" id="A0A9P4TTK8"/>
<comment type="caution">
    <text evidence="7">The sequence shown here is derived from an EMBL/GenBank/DDBJ whole genome shotgun (WGS) entry which is preliminary data.</text>
</comment>
<keyword evidence="8" id="KW-1185">Reference proteome</keyword>
<dbReference type="InterPro" id="IPR050131">
    <property type="entry name" value="Peptidase_S8_subtilisin-like"/>
</dbReference>
<dbReference type="OrthoDB" id="206201at2759"/>
<protein>
    <submittedName>
        <fullName evidence="7">Subtilisin-like protein</fullName>
    </submittedName>
</protein>
<proteinExistence type="inferred from homology"/>
<comment type="caution">
    <text evidence="5">Lacks conserved residue(s) required for the propagation of feature annotation.</text>
</comment>
<dbReference type="InterPro" id="IPR015500">
    <property type="entry name" value="Peptidase_S8_subtilisin-rel"/>
</dbReference>
<keyword evidence="4" id="KW-0720">Serine protease</keyword>
<keyword evidence="2" id="KW-0645">Protease</keyword>
<name>A0A9P4TTK8_9PEZI</name>
<dbReference type="Proteomes" id="UP000800235">
    <property type="component" value="Unassembled WGS sequence"/>
</dbReference>
<gene>
    <name evidence="7" type="ORF">EJ08DRAFT_702023</name>
</gene>
<dbReference type="Pfam" id="PF00082">
    <property type="entry name" value="Peptidase_S8"/>
    <property type="match status" value="1"/>
</dbReference>
<dbReference type="GO" id="GO:0006508">
    <property type="term" value="P:proteolysis"/>
    <property type="evidence" value="ECO:0007669"/>
    <property type="project" value="UniProtKB-KW"/>
</dbReference>
<dbReference type="PANTHER" id="PTHR43806:SF11">
    <property type="entry name" value="CEREVISIN-RELATED"/>
    <property type="match status" value="1"/>
</dbReference>
<dbReference type="GO" id="GO:0004252">
    <property type="term" value="F:serine-type endopeptidase activity"/>
    <property type="evidence" value="ECO:0007669"/>
    <property type="project" value="InterPro"/>
</dbReference>
<dbReference type="SUPFAM" id="SSF52743">
    <property type="entry name" value="Subtilisin-like"/>
    <property type="match status" value="1"/>
</dbReference>
<evidence type="ECO:0000259" key="6">
    <source>
        <dbReference type="Pfam" id="PF00082"/>
    </source>
</evidence>
<organism evidence="7 8">
    <name type="scientific">Tothia fuscella</name>
    <dbReference type="NCBI Taxonomy" id="1048955"/>
    <lineage>
        <taxon>Eukaryota</taxon>
        <taxon>Fungi</taxon>
        <taxon>Dikarya</taxon>
        <taxon>Ascomycota</taxon>
        <taxon>Pezizomycotina</taxon>
        <taxon>Dothideomycetes</taxon>
        <taxon>Pleosporomycetidae</taxon>
        <taxon>Venturiales</taxon>
        <taxon>Cylindrosympodiaceae</taxon>
        <taxon>Tothia</taxon>
    </lineage>
</organism>
<dbReference type="Gene3D" id="3.40.50.200">
    <property type="entry name" value="Peptidase S8/S53 domain"/>
    <property type="match status" value="1"/>
</dbReference>
<dbReference type="PROSITE" id="PS51892">
    <property type="entry name" value="SUBTILASE"/>
    <property type="match status" value="1"/>
</dbReference>
<dbReference type="CDD" id="cd00306">
    <property type="entry name" value="Peptidases_S8_S53"/>
    <property type="match status" value="1"/>
</dbReference>
<evidence type="ECO:0000313" key="8">
    <source>
        <dbReference type="Proteomes" id="UP000800235"/>
    </source>
</evidence>
<feature type="domain" description="Peptidase S8/S53" evidence="6">
    <location>
        <begin position="96"/>
        <end position="302"/>
    </location>
</feature>
<evidence type="ECO:0000256" key="3">
    <source>
        <dbReference type="ARBA" id="ARBA00022801"/>
    </source>
</evidence>
<sequence>MRAQNEFDLYNPRGKDSKVRLQVQIYLNSFSMNKGSCKSLFVLAIFASTTIGLAFSPRINSQPAPYLLEDNGLLVPDTYMVKLHDEHTLAAHFEYSGVKISHPEFKGKAVNFQGKKDDEKSPYADGTMADSTGHGTHVAGIINQVAEVATIVNVKVTGKGSTEETLVEAINDVILEHKQNRDTKKQKWSGAAGAGIPIATTAGNEGEVAPQAPCIYETHVVCVASCGDKYKFSSSSNHGSKVQGIANGENIWSYGRDPSKNKGWERKSGTSLAAAQVAGIFATFIGWEKFNNDGDEAKVRQLYA</sequence>
<dbReference type="PRINTS" id="PR00723">
    <property type="entry name" value="SUBTILISIN"/>
</dbReference>
<dbReference type="InterPro" id="IPR036852">
    <property type="entry name" value="Peptidase_S8/S53_dom_sf"/>
</dbReference>